<dbReference type="InterPro" id="IPR025965">
    <property type="entry name" value="FlgD/Vpr_Ig-like"/>
</dbReference>
<dbReference type="InterPro" id="IPR050131">
    <property type="entry name" value="Peptidase_S8_subtilisin-like"/>
</dbReference>
<dbReference type="PANTHER" id="PTHR43806:SF65">
    <property type="entry name" value="SERINE PROTEASE APRX"/>
    <property type="match status" value="1"/>
</dbReference>
<dbReference type="Proteomes" id="UP000547674">
    <property type="component" value="Unassembled WGS sequence"/>
</dbReference>
<dbReference type="PROSITE" id="PS00138">
    <property type="entry name" value="SUBTILASE_SER"/>
    <property type="match status" value="1"/>
</dbReference>
<evidence type="ECO:0000256" key="5">
    <source>
        <dbReference type="PROSITE-ProRule" id="PRU01240"/>
    </source>
</evidence>
<evidence type="ECO:0000313" key="8">
    <source>
        <dbReference type="EMBL" id="NNF08427.1"/>
    </source>
</evidence>
<evidence type="ECO:0000256" key="3">
    <source>
        <dbReference type="ARBA" id="ARBA00022801"/>
    </source>
</evidence>
<evidence type="ECO:0000259" key="7">
    <source>
        <dbReference type="Pfam" id="PF13860"/>
    </source>
</evidence>
<sequence length="350" mass="37966">NWTDQGYDQSEEVGSPGTAFRAITVGSFNTKRCWDNGNPTQQCTSISESLSGEGLITWFSSHGPTRDGRQKPDLVAPGFVIAAAKSSGIAPELESLYGFPGTIDADGVHFYQAGTSMSAPHVTGAVALLLAVEPKLTPEDVRTRLIDSSTQDEFTGEGWSPDGGHGKLNVAALLNVTPLAPSGLRLSAESGVLEVAWEQTAPYQALAFRLERRAAGANLWERVGIFPGPGPHRHHQNDMSPASYRLYASMRTGDWELWGEASWSGVLEPVLAVGPNPFSDGLEFSHPLAQAEVLIFDLQGRVVRRFEGHPSVPQSWDGRDELGQPVPAGVYWIRVQSEDQQLTKRILRLP</sequence>
<dbReference type="PROSITE" id="PS51892">
    <property type="entry name" value="SUBTILASE"/>
    <property type="match status" value="1"/>
</dbReference>
<dbReference type="Gene3D" id="2.60.40.4070">
    <property type="match status" value="1"/>
</dbReference>
<dbReference type="SUPFAM" id="SSF52743">
    <property type="entry name" value="Subtilisin-like"/>
    <property type="match status" value="1"/>
</dbReference>
<feature type="non-terminal residue" evidence="8">
    <location>
        <position position="1"/>
    </location>
</feature>
<keyword evidence="4" id="KW-0720">Serine protease</keyword>
<evidence type="ECO:0000256" key="2">
    <source>
        <dbReference type="ARBA" id="ARBA00022670"/>
    </source>
</evidence>
<dbReference type="InterPro" id="IPR036852">
    <property type="entry name" value="Peptidase_S8/S53_dom_sf"/>
</dbReference>
<dbReference type="EMBL" id="JABDJR010000677">
    <property type="protein sequence ID" value="NNF08427.1"/>
    <property type="molecule type" value="Genomic_DNA"/>
</dbReference>
<evidence type="ECO:0000313" key="9">
    <source>
        <dbReference type="Proteomes" id="UP000547674"/>
    </source>
</evidence>
<dbReference type="GO" id="GO:0004252">
    <property type="term" value="F:serine-type endopeptidase activity"/>
    <property type="evidence" value="ECO:0007669"/>
    <property type="project" value="InterPro"/>
</dbReference>
<name>A0A7Y2EC78_UNCEI</name>
<comment type="similarity">
    <text evidence="1 5">Belongs to the peptidase S8 family.</text>
</comment>
<dbReference type="Pfam" id="PF13860">
    <property type="entry name" value="FlgD_ig"/>
    <property type="match status" value="1"/>
</dbReference>
<evidence type="ECO:0000259" key="6">
    <source>
        <dbReference type="Pfam" id="PF00082"/>
    </source>
</evidence>
<reference evidence="8 9" key="1">
    <citation type="submission" date="2020-03" db="EMBL/GenBank/DDBJ databases">
        <title>Metabolic flexibility allows generalist bacteria to become dominant in a frequently disturbed ecosystem.</title>
        <authorList>
            <person name="Chen Y.-J."/>
            <person name="Leung P.M."/>
            <person name="Bay S.K."/>
            <person name="Hugenholtz P."/>
            <person name="Kessler A.J."/>
            <person name="Shelley G."/>
            <person name="Waite D.W."/>
            <person name="Cook P.L."/>
            <person name="Greening C."/>
        </authorList>
    </citation>
    <scope>NUCLEOTIDE SEQUENCE [LARGE SCALE GENOMIC DNA]</scope>
    <source>
        <strain evidence="8">SS_bin_28</strain>
    </source>
</reference>
<comment type="caution">
    <text evidence="8">The sequence shown here is derived from an EMBL/GenBank/DDBJ whole genome shotgun (WGS) entry which is preliminary data.</text>
</comment>
<organism evidence="8 9">
    <name type="scientific">Eiseniibacteriota bacterium</name>
    <dbReference type="NCBI Taxonomy" id="2212470"/>
    <lineage>
        <taxon>Bacteria</taxon>
        <taxon>Candidatus Eiseniibacteriota</taxon>
    </lineage>
</organism>
<dbReference type="Pfam" id="PF00082">
    <property type="entry name" value="Peptidase_S8"/>
    <property type="match status" value="1"/>
</dbReference>
<comment type="caution">
    <text evidence="5">Lacks conserved residue(s) required for the propagation of feature annotation.</text>
</comment>
<protein>
    <submittedName>
        <fullName evidence="8">S8 family serine peptidase</fullName>
    </submittedName>
</protein>
<evidence type="ECO:0000256" key="4">
    <source>
        <dbReference type="ARBA" id="ARBA00022825"/>
    </source>
</evidence>
<evidence type="ECO:0000256" key="1">
    <source>
        <dbReference type="ARBA" id="ARBA00011073"/>
    </source>
</evidence>
<keyword evidence="2" id="KW-0645">Protease</keyword>
<dbReference type="InterPro" id="IPR023828">
    <property type="entry name" value="Peptidase_S8_Ser-AS"/>
</dbReference>
<dbReference type="PANTHER" id="PTHR43806">
    <property type="entry name" value="PEPTIDASE S8"/>
    <property type="match status" value="1"/>
</dbReference>
<gene>
    <name evidence="8" type="ORF">HKN21_16825</name>
</gene>
<dbReference type="AlphaFoldDB" id="A0A7Y2EC78"/>
<dbReference type="GO" id="GO:0006508">
    <property type="term" value="P:proteolysis"/>
    <property type="evidence" value="ECO:0007669"/>
    <property type="project" value="UniProtKB-KW"/>
</dbReference>
<dbReference type="Gene3D" id="3.40.50.200">
    <property type="entry name" value="Peptidase S8/S53 domain"/>
    <property type="match status" value="1"/>
</dbReference>
<proteinExistence type="inferred from homology"/>
<dbReference type="InterPro" id="IPR000209">
    <property type="entry name" value="Peptidase_S8/S53_dom"/>
</dbReference>
<dbReference type="InterPro" id="IPR026444">
    <property type="entry name" value="Secre_tail"/>
</dbReference>
<dbReference type="NCBIfam" id="TIGR04183">
    <property type="entry name" value="Por_Secre_tail"/>
    <property type="match status" value="1"/>
</dbReference>
<keyword evidence="3" id="KW-0378">Hydrolase</keyword>
<feature type="domain" description="FlgD/Vpr Ig-like" evidence="7">
    <location>
        <begin position="282"/>
        <end position="339"/>
    </location>
</feature>
<accession>A0A7Y2EC78</accession>
<feature type="domain" description="Peptidase S8/S53" evidence="6">
    <location>
        <begin position="9"/>
        <end position="155"/>
    </location>
</feature>